<proteinExistence type="predicted"/>
<comment type="caution">
    <text evidence="4">The sequence shown here is derived from an EMBL/GenBank/DDBJ whole genome shotgun (WGS) entry which is preliminary data.</text>
</comment>
<evidence type="ECO:0000313" key="5">
    <source>
        <dbReference type="Proteomes" id="UP001207605"/>
    </source>
</evidence>
<evidence type="ECO:0000313" key="4">
    <source>
        <dbReference type="EMBL" id="MCU6700620.1"/>
    </source>
</evidence>
<keyword evidence="2" id="KW-0012">Acyltransferase</keyword>
<dbReference type="PROSITE" id="PS51186">
    <property type="entry name" value="GNAT"/>
    <property type="match status" value="1"/>
</dbReference>
<evidence type="ECO:0000259" key="3">
    <source>
        <dbReference type="PROSITE" id="PS51186"/>
    </source>
</evidence>
<dbReference type="InterPro" id="IPR016181">
    <property type="entry name" value="Acyl_CoA_acyltransferase"/>
</dbReference>
<dbReference type="Gene3D" id="3.40.630.30">
    <property type="match status" value="1"/>
</dbReference>
<dbReference type="PANTHER" id="PTHR43072:SF23">
    <property type="entry name" value="UPF0039 PROTEIN C11D3.02C"/>
    <property type="match status" value="1"/>
</dbReference>
<organism evidence="4 5">
    <name type="scientific">Dorea ammoniilytica</name>
    <dbReference type="NCBI Taxonomy" id="2981788"/>
    <lineage>
        <taxon>Bacteria</taxon>
        <taxon>Bacillati</taxon>
        <taxon>Bacillota</taxon>
        <taxon>Clostridia</taxon>
        <taxon>Lachnospirales</taxon>
        <taxon>Lachnospiraceae</taxon>
        <taxon>Dorea</taxon>
    </lineage>
</organism>
<sequence>MELKIRAVSEADAEELVEIYRYYVEHTAITYECHVPSVEEFRERIRHTLEKYPYLAAELDGKIVGYVYASPLNTRESYDWSVETSIYVAENARGQRIGSYLYQALENTLDAMHVINLNACIACPEEPDEYLTNNSVEYHAHLGYQMVGKFHQCAYKFGRWYHMVWMEKAIAEHPETPEPVIWFPELQEQYNRKCEEIWKRAAED</sequence>
<gene>
    <name evidence="4" type="ORF">OCV65_10310</name>
</gene>
<dbReference type="CDD" id="cd04301">
    <property type="entry name" value="NAT_SF"/>
    <property type="match status" value="1"/>
</dbReference>
<dbReference type="PANTHER" id="PTHR43072">
    <property type="entry name" value="N-ACETYLTRANSFERASE"/>
    <property type="match status" value="1"/>
</dbReference>
<dbReference type="EMBL" id="JAOQJV010000015">
    <property type="protein sequence ID" value="MCU6700620.1"/>
    <property type="molecule type" value="Genomic_DNA"/>
</dbReference>
<accession>A0ABT2S7Q2</accession>
<name>A0ABT2S7Q2_9FIRM</name>
<dbReference type="Pfam" id="PF13420">
    <property type="entry name" value="Acetyltransf_4"/>
    <property type="match status" value="1"/>
</dbReference>
<feature type="domain" description="N-acetyltransferase" evidence="3">
    <location>
        <begin position="3"/>
        <end position="171"/>
    </location>
</feature>
<evidence type="ECO:0000256" key="2">
    <source>
        <dbReference type="ARBA" id="ARBA00023315"/>
    </source>
</evidence>
<protein>
    <submittedName>
        <fullName evidence="4">GNAT family N-acetyltransferase</fullName>
    </submittedName>
</protein>
<reference evidence="4 5" key="1">
    <citation type="journal article" date="2021" name="ISME Commun">
        <title>Automated analysis of genomic sequences facilitates high-throughput and comprehensive description of bacteria.</title>
        <authorList>
            <person name="Hitch T.C.A."/>
        </authorList>
    </citation>
    <scope>NUCLEOTIDE SEQUENCE [LARGE SCALE GENOMIC DNA]</scope>
    <source>
        <strain evidence="4 5">Sanger_02</strain>
    </source>
</reference>
<dbReference type="InterPro" id="IPR000182">
    <property type="entry name" value="GNAT_dom"/>
</dbReference>
<evidence type="ECO:0000256" key="1">
    <source>
        <dbReference type="ARBA" id="ARBA00022679"/>
    </source>
</evidence>
<keyword evidence="1" id="KW-0808">Transferase</keyword>
<dbReference type="Proteomes" id="UP001207605">
    <property type="component" value="Unassembled WGS sequence"/>
</dbReference>
<dbReference type="SUPFAM" id="SSF55729">
    <property type="entry name" value="Acyl-CoA N-acyltransferases (Nat)"/>
    <property type="match status" value="1"/>
</dbReference>
<keyword evidence="5" id="KW-1185">Reference proteome</keyword>